<evidence type="ECO:0000256" key="1">
    <source>
        <dbReference type="ARBA" id="ARBA00022448"/>
    </source>
</evidence>
<dbReference type="PROSITE" id="PS50893">
    <property type="entry name" value="ABC_TRANSPORTER_2"/>
    <property type="match status" value="1"/>
</dbReference>
<dbReference type="Proteomes" id="UP001240447">
    <property type="component" value="Unassembled WGS sequence"/>
</dbReference>
<evidence type="ECO:0000259" key="5">
    <source>
        <dbReference type="PROSITE" id="PS50893"/>
    </source>
</evidence>
<organism evidence="6 7">
    <name type="scientific">Nocardioides massiliensis</name>
    <dbReference type="NCBI Taxonomy" id="1325935"/>
    <lineage>
        <taxon>Bacteria</taxon>
        <taxon>Bacillati</taxon>
        <taxon>Actinomycetota</taxon>
        <taxon>Actinomycetes</taxon>
        <taxon>Propionibacteriales</taxon>
        <taxon>Nocardioidaceae</taxon>
        <taxon>Nocardioides</taxon>
    </lineage>
</organism>
<keyword evidence="3 6" id="KW-0067">ATP-binding</keyword>
<evidence type="ECO:0000256" key="3">
    <source>
        <dbReference type="ARBA" id="ARBA00022840"/>
    </source>
</evidence>
<feature type="domain" description="ABC transporter" evidence="5">
    <location>
        <begin position="6"/>
        <end position="243"/>
    </location>
</feature>
<dbReference type="Pfam" id="PF00005">
    <property type="entry name" value="ABC_tran"/>
    <property type="match status" value="1"/>
</dbReference>
<dbReference type="InterPro" id="IPR003439">
    <property type="entry name" value="ABC_transporter-like_ATP-bd"/>
</dbReference>
<keyword evidence="1" id="KW-0813">Transport</keyword>
<evidence type="ECO:0000256" key="4">
    <source>
        <dbReference type="ARBA" id="ARBA00022967"/>
    </source>
</evidence>
<reference evidence="6 7" key="1">
    <citation type="submission" date="2023-07" db="EMBL/GenBank/DDBJ databases">
        <title>Sequencing the genomes of 1000 actinobacteria strains.</title>
        <authorList>
            <person name="Klenk H.-P."/>
        </authorList>
    </citation>
    <scope>NUCLEOTIDE SEQUENCE [LARGE SCALE GENOMIC DNA]</scope>
    <source>
        <strain evidence="6 7">GD13</strain>
    </source>
</reference>
<dbReference type="EMBL" id="JAUSQM010000001">
    <property type="protein sequence ID" value="MDP9822669.1"/>
    <property type="molecule type" value="Genomic_DNA"/>
</dbReference>
<keyword evidence="2" id="KW-0547">Nucleotide-binding</keyword>
<evidence type="ECO:0000313" key="7">
    <source>
        <dbReference type="Proteomes" id="UP001240447"/>
    </source>
</evidence>
<dbReference type="PANTHER" id="PTHR42794:SF1">
    <property type="entry name" value="HEMIN IMPORT ATP-BINDING PROTEIN HMUV"/>
    <property type="match status" value="1"/>
</dbReference>
<dbReference type="SUPFAM" id="SSF52540">
    <property type="entry name" value="P-loop containing nucleoside triphosphate hydrolases"/>
    <property type="match status" value="1"/>
</dbReference>
<dbReference type="SMART" id="SM00382">
    <property type="entry name" value="AAA"/>
    <property type="match status" value="1"/>
</dbReference>
<dbReference type="InterPro" id="IPR027417">
    <property type="entry name" value="P-loop_NTPase"/>
</dbReference>
<keyword evidence="4" id="KW-1278">Translocase</keyword>
<evidence type="ECO:0000313" key="6">
    <source>
        <dbReference type="EMBL" id="MDP9822669.1"/>
    </source>
</evidence>
<evidence type="ECO:0000256" key="2">
    <source>
        <dbReference type="ARBA" id="ARBA00022741"/>
    </source>
</evidence>
<dbReference type="InterPro" id="IPR017871">
    <property type="entry name" value="ABC_transporter-like_CS"/>
</dbReference>
<dbReference type="InterPro" id="IPR003593">
    <property type="entry name" value="AAA+_ATPase"/>
</dbReference>
<sequence length="272" mass="28947">MTGPRLRAEHLRLSYDGRVVVDDVSLTVPAGAVLGIAGPNGSGKTSLLRMLSGEVTPEHGEAHIEDHPVERTSPKALAKLLAMVSQDEGITETPLSAAEIVMLGRTPHLGPFQRPGRADIAAVEDALRRVGAIELARRPLSTMSGGERQRVLIARALAQGAGTLLLDEPTNHLDIRYQHEVLGLVRDLAVGSEVAAVVVLHDLNLAARYCDALLVLDGGRVAAYGTPDAVLVPEVIEPVYGIGTHRLDVDGVPHLAFHPAHESHGEPHEHLV</sequence>
<protein>
    <submittedName>
        <fullName evidence="6">Iron complex transport system ATP-binding protein</fullName>
    </submittedName>
</protein>
<dbReference type="PROSITE" id="PS00211">
    <property type="entry name" value="ABC_TRANSPORTER_1"/>
    <property type="match status" value="1"/>
</dbReference>
<proteinExistence type="predicted"/>
<dbReference type="RefSeq" id="WP_246360587.1">
    <property type="nucleotide sequence ID" value="NZ_CCXJ01000702.1"/>
</dbReference>
<dbReference type="GO" id="GO:0005524">
    <property type="term" value="F:ATP binding"/>
    <property type="evidence" value="ECO:0007669"/>
    <property type="project" value="UniProtKB-KW"/>
</dbReference>
<keyword evidence="7" id="KW-1185">Reference proteome</keyword>
<comment type="caution">
    <text evidence="6">The sequence shown here is derived from an EMBL/GenBank/DDBJ whole genome shotgun (WGS) entry which is preliminary data.</text>
</comment>
<accession>A0ABT9NQH2</accession>
<dbReference type="Gene3D" id="3.40.50.300">
    <property type="entry name" value="P-loop containing nucleotide triphosphate hydrolases"/>
    <property type="match status" value="1"/>
</dbReference>
<dbReference type="PANTHER" id="PTHR42794">
    <property type="entry name" value="HEMIN IMPORT ATP-BINDING PROTEIN HMUV"/>
    <property type="match status" value="1"/>
</dbReference>
<dbReference type="CDD" id="cd03214">
    <property type="entry name" value="ABC_Iron-Siderophores_B12_Hemin"/>
    <property type="match status" value="1"/>
</dbReference>
<name>A0ABT9NQH2_9ACTN</name>
<gene>
    <name evidence="6" type="ORF">J2S59_002478</name>
</gene>